<dbReference type="AlphaFoldDB" id="A0A1T5KNY4"/>
<gene>
    <name evidence="12" type="ORF">SAMN05660236_2382</name>
</gene>
<dbReference type="EMBL" id="FUZU01000001">
    <property type="protein sequence ID" value="SKC64998.1"/>
    <property type="molecule type" value="Genomic_DNA"/>
</dbReference>
<comment type="function">
    <text evidence="9">Catalyzes the NADPH-dependent reduction of ketopantoate into pantoic acid.</text>
</comment>
<dbReference type="GO" id="GO:0005737">
    <property type="term" value="C:cytoplasm"/>
    <property type="evidence" value="ECO:0007669"/>
    <property type="project" value="TreeGrafter"/>
</dbReference>
<dbReference type="Pfam" id="PF02558">
    <property type="entry name" value="ApbA"/>
    <property type="match status" value="1"/>
</dbReference>
<keyword evidence="13" id="KW-1185">Reference proteome</keyword>
<comment type="catalytic activity">
    <reaction evidence="8 9">
        <text>(R)-pantoate + NADP(+) = 2-dehydropantoate + NADPH + H(+)</text>
        <dbReference type="Rhea" id="RHEA:16233"/>
        <dbReference type="ChEBI" id="CHEBI:11561"/>
        <dbReference type="ChEBI" id="CHEBI:15378"/>
        <dbReference type="ChEBI" id="CHEBI:15980"/>
        <dbReference type="ChEBI" id="CHEBI:57783"/>
        <dbReference type="ChEBI" id="CHEBI:58349"/>
        <dbReference type="EC" id="1.1.1.169"/>
    </reaction>
</comment>
<proteinExistence type="inferred from homology"/>
<dbReference type="InterPro" id="IPR013328">
    <property type="entry name" value="6PGD_dom2"/>
</dbReference>
<dbReference type="RefSeq" id="WP_079686835.1">
    <property type="nucleotide sequence ID" value="NZ_FUZU01000001.1"/>
</dbReference>
<comment type="pathway">
    <text evidence="1 9">Cofactor biosynthesis; (R)-pantothenate biosynthesis; (R)-pantoate from 3-methyl-2-oxobutanoate: step 2/2.</text>
</comment>
<evidence type="ECO:0000256" key="2">
    <source>
        <dbReference type="ARBA" id="ARBA00007870"/>
    </source>
</evidence>
<organism evidence="12 13">
    <name type="scientific">Ohtaekwangia koreensis</name>
    <dbReference type="NCBI Taxonomy" id="688867"/>
    <lineage>
        <taxon>Bacteria</taxon>
        <taxon>Pseudomonadati</taxon>
        <taxon>Bacteroidota</taxon>
        <taxon>Cytophagia</taxon>
        <taxon>Cytophagales</taxon>
        <taxon>Fulvivirgaceae</taxon>
        <taxon>Ohtaekwangia</taxon>
    </lineage>
</organism>
<dbReference type="STRING" id="688867.SAMN05660236_2382"/>
<dbReference type="Gene3D" id="3.40.50.720">
    <property type="entry name" value="NAD(P)-binding Rossmann-like Domain"/>
    <property type="match status" value="1"/>
</dbReference>
<sequence>MTERVYIVGAGAIGKALAVFLTSNGKEVILIRGSVDDGTEETVSLEILLNNNTTVKADVLTSTFSQQKNLDGVVVLTNKSFGNASVAAALKEKIGTSPIVIMQNGLNIEEPFLDDQFEYIYRCVLFATSQSITDRTVRFKPVALSAIGNVKGSGSHLQQIVACLSTGEFGFQAVPDIHPIIWKKVIANCVFNSICPLLDTDNGIFYRDEAARSLAIEVIAECVHVARATGVAIDENEVLQTVLLISKSSDGQLISTLQDIRNKRPTEIDSLNFAIVKIASQLNMAEVTLKTKLLGELTKLKSHL</sequence>
<dbReference type="InterPro" id="IPR013752">
    <property type="entry name" value="KPA_reductase"/>
</dbReference>
<dbReference type="InterPro" id="IPR008927">
    <property type="entry name" value="6-PGluconate_DH-like_C_sf"/>
</dbReference>
<evidence type="ECO:0000313" key="12">
    <source>
        <dbReference type="EMBL" id="SKC64998.1"/>
    </source>
</evidence>
<evidence type="ECO:0000259" key="11">
    <source>
        <dbReference type="Pfam" id="PF08546"/>
    </source>
</evidence>
<evidence type="ECO:0000256" key="6">
    <source>
        <dbReference type="ARBA" id="ARBA00023002"/>
    </source>
</evidence>
<feature type="domain" description="Ketopantoate reductase C-terminal" evidence="11">
    <location>
        <begin position="176"/>
        <end position="286"/>
    </location>
</feature>
<dbReference type="SUPFAM" id="SSF48179">
    <property type="entry name" value="6-phosphogluconate dehydrogenase C-terminal domain-like"/>
    <property type="match status" value="1"/>
</dbReference>
<comment type="similarity">
    <text evidence="2 9">Belongs to the ketopantoate reductase family.</text>
</comment>
<dbReference type="GO" id="GO:0015940">
    <property type="term" value="P:pantothenate biosynthetic process"/>
    <property type="evidence" value="ECO:0007669"/>
    <property type="project" value="UniProtKB-UniPathway"/>
</dbReference>
<evidence type="ECO:0000256" key="5">
    <source>
        <dbReference type="ARBA" id="ARBA00022857"/>
    </source>
</evidence>
<dbReference type="InterPro" id="IPR051402">
    <property type="entry name" value="KPR-Related"/>
</dbReference>
<dbReference type="EC" id="1.1.1.169" evidence="3 9"/>
<dbReference type="InterPro" id="IPR036291">
    <property type="entry name" value="NAD(P)-bd_dom_sf"/>
</dbReference>
<evidence type="ECO:0000256" key="8">
    <source>
        <dbReference type="ARBA" id="ARBA00048793"/>
    </source>
</evidence>
<feature type="domain" description="Ketopantoate reductase N-terminal" evidence="10">
    <location>
        <begin position="5"/>
        <end position="139"/>
    </location>
</feature>
<protein>
    <recommendedName>
        <fullName evidence="4 9">2-dehydropantoate 2-reductase</fullName>
        <ecNumber evidence="3 9">1.1.1.169</ecNumber>
    </recommendedName>
    <alternativeName>
        <fullName evidence="7 9">Ketopantoate reductase</fullName>
    </alternativeName>
</protein>
<dbReference type="OrthoDB" id="9800163at2"/>
<dbReference type="PANTHER" id="PTHR21708:SF26">
    <property type="entry name" value="2-DEHYDROPANTOATE 2-REDUCTASE"/>
    <property type="match status" value="1"/>
</dbReference>
<evidence type="ECO:0000256" key="4">
    <source>
        <dbReference type="ARBA" id="ARBA00019465"/>
    </source>
</evidence>
<dbReference type="InterPro" id="IPR003710">
    <property type="entry name" value="ApbA"/>
</dbReference>
<evidence type="ECO:0000256" key="7">
    <source>
        <dbReference type="ARBA" id="ARBA00032024"/>
    </source>
</evidence>
<accession>A0A1T5KNY4</accession>
<dbReference type="Proteomes" id="UP000190961">
    <property type="component" value="Unassembled WGS sequence"/>
</dbReference>
<evidence type="ECO:0000256" key="9">
    <source>
        <dbReference type="RuleBase" id="RU362068"/>
    </source>
</evidence>
<evidence type="ECO:0000256" key="3">
    <source>
        <dbReference type="ARBA" id="ARBA00013014"/>
    </source>
</evidence>
<evidence type="ECO:0000256" key="1">
    <source>
        <dbReference type="ARBA" id="ARBA00004994"/>
    </source>
</evidence>
<dbReference type="InterPro" id="IPR013332">
    <property type="entry name" value="KPR_N"/>
</dbReference>
<dbReference type="Gene3D" id="1.10.1040.10">
    <property type="entry name" value="N-(1-d-carboxylethyl)-l-norvaline Dehydrogenase, domain 2"/>
    <property type="match status" value="1"/>
</dbReference>
<dbReference type="NCBIfam" id="TIGR00745">
    <property type="entry name" value="apbA_panE"/>
    <property type="match status" value="1"/>
</dbReference>
<keyword evidence="5 9" id="KW-0521">NADP</keyword>
<reference evidence="12 13" key="1">
    <citation type="submission" date="2017-02" db="EMBL/GenBank/DDBJ databases">
        <authorList>
            <person name="Peterson S.W."/>
        </authorList>
    </citation>
    <scope>NUCLEOTIDE SEQUENCE [LARGE SCALE GENOMIC DNA]</scope>
    <source>
        <strain evidence="12 13">DSM 25262</strain>
    </source>
</reference>
<dbReference type="UniPathway" id="UPA00028">
    <property type="reaction ID" value="UER00004"/>
</dbReference>
<evidence type="ECO:0000313" key="13">
    <source>
        <dbReference type="Proteomes" id="UP000190961"/>
    </source>
</evidence>
<name>A0A1T5KNY4_9BACT</name>
<keyword evidence="9" id="KW-0566">Pantothenate biosynthesis</keyword>
<dbReference type="PANTHER" id="PTHR21708">
    <property type="entry name" value="PROBABLE 2-DEHYDROPANTOATE 2-REDUCTASE"/>
    <property type="match status" value="1"/>
</dbReference>
<keyword evidence="6 9" id="KW-0560">Oxidoreductase</keyword>
<dbReference type="SUPFAM" id="SSF51735">
    <property type="entry name" value="NAD(P)-binding Rossmann-fold domains"/>
    <property type="match status" value="1"/>
</dbReference>
<dbReference type="Pfam" id="PF08546">
    <property type="entry name" value="ApbA_C"/>
    <property type="match status" value="1"/>
</dbReference>
<dbReference type="GO" id="GO:0008677">
    <property type="term" value="F:2-dehydropantoate 2-reductase activity"/>
    <property type="evidence" value="ECO:0007669"/>
    <property type="project" value="UniProtKB-EC"/>
</dbReference>
<evidence type="ECO:0000259" key="10">
    <source>
        <dbReference type="Pfam" id="PF02558"/>
    </source>
</evidence>